<dbReference type="Gene3D" id="3.30.70.1230">
    <property type="entry name" value="Nucleotide cyclase"/>
    <property type="match status" value="1"/>
</dbReference>
<accession>A0A537LRZ7</accession>
<dbReference type="InterPro" id="IPR011990">
    <property type="entry name" value="TPR-like_helical_dom_sf"/>
</dbReference>
<protein>
    <submittedName>
        <fullName evidence="3">Adenylate/guanylate cyclase domain-containing protein</fullName>
    </submittedName>
</protein>
<dbReference type="InterPro" id="IPR001054">
    <property type="entry name" value="A/G_cyclase"/>
</dbReference>
<dbReference type="Gene3D" id="3.40.50.300">
    <property type="entry name" value="P-loop containing nucleotide triphosphate hydrolases"/>
    <property type="match status" value="1"/>
</dbReference>
<gene>
    <name evidence="3" type="ORF">E6G98_06795</name>
</gene>
<proteinExistence type="predicted"/>
<dbReference type="Pfam" id="PF25872">
    <property type="entry name" value="HTH_77"/>
    <property type="match status" value="1"/>
</dbReference>
<dbReference type="PRINTS" id="PR00364">
    <property type="entry name" value="DISEASERSIST"/>
</dbReference>
<organism evidence="3 4">
    <name type="scientific">Candidatus Segetimicrobium genomatis</name>
    <dbReference type="NCBI Taxonomy" id="2569760"/>
    <lineage>
        <taxon>Bacteria</taxon>
        <taxon>Bacillati</taxon>
        <taxon>Candidatus Sysuimicrobiota</taxon>
        <taxon>Candidatus Sysuimicrobiia</taxon>
        <taxon>Candidatus Sysuimicrobiales</taxon>
        <taxon>Candidatus Segetimicrobiaceae</taxon>
        <taxon>Candidatus Segetimicrobium</taxon>
    </lineage>
</organism>
<dbReference type="PROSITE" id="PS50125">
    <property type="entry name" value="GUANYLATE_CYCLASE_2"/>
    <property type="match status" value="1"/>
</dbReference>
<dbReference type="Gene3D" id="1.25.40.10">
    <property type="entry name" value="Tetratricopeptide repeat domain"/>
    <property type="match status" value="1"/>
</dbReference>
<name>A0A537LRZ7_9BACT</name>
<feature type="transmembrane region" description="Helical" evidence="1">
    <location>
        <begin position="23"/>
        <end position="41"/>
    </location>
</feature>
<dbReference type="GO" id="GO:0004016">
    <property type="term" value="F:adenylate cyclase activity"/>
    <property type="evidence" value="ECO:0007669"/>
    <property type="project" value="UniProtKB-ARBA"/>
</dbReference>
<dbReference type="Pfam" id="PF13401">
    <property type="entry name" value="AAA_22"/>
    <property type="match status" value="1"/>
</dbReference>
<dbReference type="SUPFAM" id="SSF48452">
    <property type="entry name" value="TPR-like"/>
    <property type="match status" value="2"/>
</dbReference>
<dbReference type="Pfam" id="PF00211">
    <property type="entry name" value="Guanylate_cyc"/>
    <property type="match status" value="1"/>
</dbReference>
<dbReference type="InterPro" id="IPR049945">
    <property type="entry name" value="AAA_22"/>
</dbReference>
<keyword evidence="1" id="KW-0812">Transmembrane</keyword>
<sequence length="946" mass="103473">MNDHDGTPQEAARTPRTYRGKRFFTLIMSALPTGTITFLFTDIEGSTRLWEEHPNTMREALARHDALLRGIIETRRGHIFKTMGDAFDAAFEDAIAAVAAAAAIQQAVQAEVWTVPGGLKVRAALHTGTADARGGDYFGQTLNRAARLLAAGHGEQILLSEATRGLVEQSLPDRTTLRDLGQHRLRDLARAEHIFQLLVAGLRAEFPPLRSLDVLPNNLPRQLTSFVGRAKELTEVKSRIAETSLLTLTGSGGAGKTRLALQAAADLVESFTDGVWLVELTPLSDPALVTQTVAMTLGVREEQRPLIQTLLDHLKPKSLLLVLDNCEHVLSGSAGLVQTLLQACPQLRVLATSQEALGIAGEVAYRVPSLSMPDPDRLPPLDRLTEFESIRLFVDRAAANRPGFALTPVNAAAVAQVCARLDGIPLAIELAAARVKVLSVEEIAAKLDDRFRLLTGGSRTAPPRHQTLRAALDWSYDLLADEERMLLRRLSVFAGGWTLAAAEAVCAGDGCEPSAVFDILIRLVDRSLVIVENLDGRGTWYRLLETVRLYARANLVAAGEDETVRQRHRDWYLQFAENAEPELQGPALESWLARLEAEHDNIRAALDWCKTTEPNPEYGLRLAGAVWHFWEVRGYLTEGREWLESALTKGAGMLSSARVKALNGAGILALVQGDFPRAVALGEESLNLSRTLGDKRGIASCLNILGLDACRLEKYDRAAQFGEESLALSREAGDRWGEAGARLTLGLVARGQGDYARASALLEDSVKQFQQLGDKWGSTITLNNFGLVLREMGDYQRAQTVLEETLALFRELGDRWGIAFSLANLGIVAWDRQEDTRAAAFFEESLPLRKELRDRRGISTSLTGLAVVALRLGQAERAGVLFGAAEALREALAVPPPPFIRDRYDHTVAEVREKLGDAFPAAWQRGRAMTLDQAVEYALTRAPSVA</sequence>
<keyword evidence="1" id="KW-1133">Transmembrane helix</keyword>
<dbReference type="InterPro" id="IPR058852">
    <property type="entry name" value="HTH_77"/>
</dbReference>
<dbReference type="InterPro" id="IPR019734">
    <property type="entry name" value="TPR_rpt"/>
</dbReference>
<evidence type="ECO:0000313" key="4">
    <source>
        <dbReference type="Proteomes" id="UP000315217"/>
    </source>
</evidence>
<dbReference type="SUPFAM" id="SSF55073">
    <property type="entry name" value="Nucleotide cyclase"/>
    <property type="match status" value="1"/>
</dbReference>
<dbReference type="Pfam" id="PF13424">
    <property type="entry name" value="TPR_12"/>
    <property type="match status" value="2"/>
</dbReference>
<dbReference type="CDD" id="cd07302">
    <property type="entry name" value="CHD"/>
    <property type="match status" value="1"/>
</dbReference>
<dbReference type="AlphaFoldDB" id="A0A537LRZ7"/>
<dbReference type="Proteomes" id="UP000315217">
    <property type="component" value="Unassembled WGS sequence"/>
</dbReference>
<dbReference type="InterPro" id="IPR029787">
    <property type="entry name" value="Nucleotide_cyclase"/>
</dbReference>
<evidence type="ECO:0000259" key="2">
    <source>
        <dbReference type="PROSITE" id="PS50125"/>
    </source>
</evidence>
<keyword evidence="1" id="KW-0472">Membrane</keyword>
<evidence type="ECO:0000313" key="3">
    <source>
        <dbReference type="EMBL" id="TMJ10784.1"/>
    </source>
</evidence>
<dbReference type="Gene3D" id="1.10.10.10">
    <property type="entry name" value="Winged helix-like DNA-binding domain superfamily/Winged helix DNA-binding domain"/>
    <property type="match status" value="1"/>
</dbReference>
<dbReference type="GO" id="GO:0016887">
    <property type="term" value="F:ATP hydrolysis activity"/>
    <property type="evidence" value="ECO:0007669"/>
    <property type="project" value="InterPro"/>
</dbReference>
<dbReference type="EMBL" id="VBAI01000100">
    <property type="protein sequence ID" value="TMJ10784.1"/>
    <property type="molecule type" value="Genomic_DNA"/>
</dbReference>
<dbReference type="SUPFAM" id="SSF52540">
    <property type="entry name" value="P-loop containing nucleoside triphosphate hydrolases"/>
    <property type="match status" value="1"/>
</dbReference>
<dbReference type="PANTHER" id="PTHR47691">
    <property type="entry name" value="REGULATOR-RELATED"/>
    <property type="match status" value="1"/>
</dbReference>
<dbReference type="SMART" id="SM00028">
    <property type="entry name" value="TPR"/>
    <property type="match status" value="5"/>
</dbReference>
<reference evidence="3 4" key="1">
    <citation type="journal article" date="2019" name="Nat. Microbiol.">
        <title>Mediterranean grassland soil C-N compound turnover is dependent on rainfall and depth, and is mediated by genomically divergent microorganisms.</title>
        <authorList>
            <person name="Diamond S."/>
            <person name="Andeer P.F."/>
            <person name="Li Z."/>
            <person name="Crits-Christoph A."/>
            <person name="Burstein D."/>
            <person name="Anantharaman K."/>
            <person name="Lane K.R."/>
            <person name="Thomas B.C."/>
            <person name="Pan C."/>
            <person name="Northen T.R."/>
            <person name="Banfield J.F."/>
        </authorList>
    </citation>
    <scope>NUCLEOTIDE SEQUENCE [LARGE SCALE GENOMIC DNA]</scope>
    <source>
        <strain evidence="3">NP_1</strain>
    </source>
</reference>
<evidence type="ECO:0000256" key="1">
    <source>
        <dbReference type="SAM" id="Phobius"/>
    </source>
</evidence>
<comment type="caution">
    <text evidence="3">The sequence shown here is derived from an EMBL/GenBank/DDBJ whole genome shotgun (WGS) entry which is preliminary data.</text>
</comment>
<dbReference type="GO" id="GO:0035556">
    <property type="term" value="P:intracellular signal transduction"/>
    <property type="evidence" value="ECO:0007669"/>
    <property type="project" value="InterPro"/>
</dbReference>
<dbReference type="PANTHER" id="PTHR47691:SF3">
    <property type="entry name" value="HTH-TYPE TRANSCRIPTIONAL REGULATOR RV0890C-RELATED"/>
    <property type="match status" value="1"/>
</dbReference>
<feature type="domain" description="Guanylate cyclase" evidence="2">
    <location>
        <begin position="37"/>
        <end position="149"/>
    </location>
</feature>
<dbReference type="GO" id="GO:0009190">
    <property type="term" value="P:cyclic nucleotide biosynthetic process"/>
    <property type="evidence" value="ECO:0007669"/>
    <property type="project" value="InterPro"/>
</dbReference>
<dbReference type="SMART" id="SM00044">
    <property type="entry name" value="CYCc"/>
    <property type="match status" value="1"/>
</dbReference>
<dbReference type="InterPro" id="IPR036388">
    <property type="entry name" value="WH-like_DNA-bd_sf"/>
</dbReference>
<dbReference type="InterPro" id="IPR027417">
    <property type="entry name" value="P-loop_NTPase"/>
</dbReference>